<organism evidence="1 2">
    <name type="scientific">Gordonia iterans</name>
    <dbReference type="NCBI Taxonomy" id="1004901"/>
    <lineage>
        <taxon>Bacteria</taxon>
        <taxon>Bacillati</taxon>
        <taxon>Actinomycetota</taxon>
        <taxon>Actinomycetes</taxon>
        <taxon>Mycobacteriales</taxon>
        <taxon>Gordoniaceae</taxon>
        <taxon>Gordonia</taxon>
    </lineage>
</organism>
<sequence length="320" mass="35210">MEPRPVPLRLRTVEFYTDRHGVIRRAAALKQGYTDAQLHAHVKSGRLLDLGEGAYLLPGALPVGSERGDAHYRMRCIAFGSAGRGAAPVLGHQSAAALHGLKLLKPDLDRVHVFSGRRGGGHMRNRRHVHPGKIDDAEAVAVDGVLVTSVARTAVDIACCGDFAQALTALDGALRLGATVDQLKAELEARRRTGSAMATRALTFADGDSESVGESWSRAQLILAGLPVPSLQVWYPGRKRRHRVDFDWGGRLIGEFDGLRKYQRDLRPDETVTQAVMREKAREDELRALGLMVIRWIWADLEAGRVVPLVREWIARLHLA</sequence>
<dbReference type="EMBL" id="CP027433">
    <property type="protein sequence ID" value="AVM00815.1"/>
    <property type="molecule type" value="Genomic_DNA"/>
</dbReference>
<evidence type="ECO:0000313" key="2">
    <source>
        <dbReference type="Proteomes" id="UP000239814"/>
    </source>
</evidence>
<dbReference type="Proteomes" id="UP000239814">
    <property type="component" value="Chromosome"/>
</dbReference>
<evidence type="ECO:0008006" key="3">
    <source>
        <dbReference type="Google" id="ProtNLM"/>
    </source>
</evidence>
<dbReference type="KEGG" id="git:C6V83_11635"/>
<proteinExistence type="predicted"/>
<reference evidence="1 2" key="1">
    <citation type="submission" date="2018-03" db="EMBL/GenBank/DDBJ databases">
        <title>Characteristics and genome of n-alkane degrading marine bacteria Gordonia iterans isolated from crude oil contaminated in Tae-an, South Korea.</title>
        <authorList>
            <person name="Lee S.-S."/>
            <person name="Kim H."/>
        </authorList>
    </citation>
    <scope>NUCLEOTIDE SEQUENCE [LARGE SCALE GENOMIC DNA]</scope>
    <source>
        <strain evidence="1 2">Co17</strain>
    </source>
</reference>
<dbReference type="OrthoDB" id="5517693at2"/>
<name>A0A2S0KGJ7_9ACTN</name>
<gene>
    <name evidence="1" type="ORF">C6V83_11635</name>
</gene>
<evidence type="ECO:0000313" key="1">
    <source>
        <dbReference type="EMBL" id="AVM00815.1"/>
    </source>
</evidence>
<dbReference type="RefSeq" id="WP_105942528.1">
    <property type="nucleotide sequence ID" value="NZ_CP027433.1"/>
</dbReference>
<dbReference type="AlphaFoldDB" id="A0A2S0KGJ7"/>
<accession>A0A2S0KGJ7</accession>
<protein>
    <recommendedName>
        <fullName evidence="3">Type IV toxin-antitoxin system AbiEi family antitoxin domain-containing protein</fullName>
    </recommendedName>
</protein>
<keyword evidence="2" id="KW-1185">Reference proteome</keyword>